<proteinExistence type="predicted"/>
<keyword evidence="1" id="KW-1133">Transmembrane helix</keyword>
<dbReference type="RefSeq" id="WP_008198107.1">
    <property type="nucleotide sequence ID" value="NZ_BHVO01000011.1"/>
</dbReference>
<keyword evidence="1" id="KW-0812">Transmembrane</keyword>
<accession>A0A5A5R4D7</accession>
<evidence type="ECO:0000313" key="2">
    <source>
        <dbReference type="EMBL" id="GCA69555.1"/>
    </source>
</evidence>
<evidence type="ECO:0000256" key="1">
    <source>
        <dbReference type="SAM" id="Phobius"/>
    </source>
</evidence>
<evidence type="ECO:0008006" key="4">
    <source>
        <dbReference type="Google" id="ProtNLM"/>
    </source>
</evidence>
<reference evidence="2 3" key="1">
    <citation type="submission" date="2018-09" db="EMBL/GenBank/DDBJ databases">
        <title>Evolutionary history of phycoerythrin pigmentation in the water bloom-forming cyanobacterium Microcystis aeruginosa.</title>
        <authorList>
            <person name="Tanabe Y."/>
            <person name="Tanabe Y."/>
            <person name="Yamaguchi H."/>
        </authorList>
    </citation>
    <scope>NUCLEOTIDE SEQUENCE [LARGE SCALE GENOMIC DNA]</scope>
    <source>
        <strain evidence="2 3">NIES-2519</strain>
    </source>
</reference>
<evidence type="ECO:0000313" key="3">
    <source>
        <dbReference type="Proteomes" id="UP000323569"/>
    </source>
</evidence>
<organism evidence="2 3">
    <name type="scientific">Microcystis aeruginosa NIES-2519</name>
    <dbReference type="NCBI Taxonomy" id="2303981"/>
    <lineage>
        <taxon>Bacteria</taxon>
        <taxon>Bacillati</taxon>
        <taxon>Cyanobacteriota</taxon>
        <taxon>Cyanophyceae</taxon>
        <taxon>Oscillatoriophycideae</taxon>
        <taxon>Chroococcales</taxon>
        <taxon>Microcystaceae</taxon>
        <taxon>Microcystis</taxon>
    </lineage>
</organism>
<dbReference type="AlphaFoldDB" id="A0A5A5R4D7"/>
<keyword evidence="1" id="KW-0472">Membrane</keyword>
<dbReference type="Proteomes" id="UP000323569">
    <property type="component" value="Unassembled WGS sequence"/>
</dbReference>
<feature type="transmembrane region" description="Helical" evidence="1">
    <location>
        <begin position="57"/>
        <end position="76"/>
    </location>
</feature>
<protein>
    <recommendedName>
        <fullName evidence="4">DUF4258 domain-containing protein</fullName>
    </recommendedName>
</protein>
<comment type="caution">
    <text evidence="2">The sequence shown here is derived from an EMBL/GenBank/DDBJ whole genome shotgun (WGS) entry which is preliminary data.</text>
</comment>
<name>A0A5A5R4D7_MICAE</name>
<sequence>MKEIRFSDHAKFKIDILANHELNISPEFIIATICNPDKIEILPESKVIFQRRLNENLVLRVICREFSAFILIITLYPGRTNRYEKD</sequence>
<dbReference type="EMBL" id="BHVO01000011">
    <property type="protein sequence ID" value="GCA69555.1"/>
    <property type="molecule type" value="Genomic_DNA"/>
</dbReference>
<gene>
    <name evidence="2" type="ORF">MiYa_01082</name>
</gene>